<evidence type="ECO:0000313" key="1">
    <source>
        <dbReference type="EMBL" id="KAF2120278.1"/>
    </source>
</evidence>
<organism evidence="1 2">
    <name type="scientific">Lophiotrema nucula</name>
    <dbReference type="NCBI Taxonomy" id="690887"/>
    <lineage>
        <taxon>Eukaryota</taxon>
        <taxon>Fungi</taxon>
        <taxon>Dikarya</taxon>
        <taxon>Ascomycota</taxon>
        <taxon>Pezizomycotina</taxon>
        <taxon>Dothideomycetes</taxon>
        <taxon>Pleosporomycetidae</taxon>
        <taxon>Pleosporales</taxon>
        <taxon>Lophiotremataceae</taxon>
        <taxon>Lophiotrema</taxon>
    </lineage>
</organism>
<proteinExistence type="predicted"/>
<keyword evidence="2" id="KW-1185">Reference proteome</keyword>
<sequence length="55" mass="6395">MRLPCQTRGVGASFSKTDYNNVETRQYNLRHRVSVFMKRWIKFSISNCVLSVGRG</sequence>
<name>A0A6A5ZPX0_9PLEO</name>
<dbReference type="EMBL" id="ML977314">
    <property type="protein sequence ID" value="KAF2120278.1"/>
    <property type="molecule type" value="Genomic_DNA"/>
</dbReference>
<accession>A0A6A5ZPX0</accession>
<gene>
    <name evidence="1" type="ORF">BDV96DRAFT_566982</name>
</gene>
<dbReference type="AlphaFoldDB" id="A0A6A5ZPX0"/>
<protein>
    <submittedName>
        <fullName evidence="1">Uncharacterized protein</fullName>
    </submittedName>
</protein>
<dbReference type="Proteomes" id="UP000799770">
    <property type="component" value="Unassembled WGS sequence"/>
</dbReference>
<evidence type="ECO:0000313" key="2">
    <source>
        <dbReference type="Proteomes" id="UP000799770"/>
    </source>
</evidence>
<reference evidence="1" key="1">
    <citation type="journal article" date="2020" name="Stud. Mycol.">
        <title>101 Dothideomycetes genomes: a test case for predicting lifestyles and emergence of pathogens.</title>
        <authorList>
            <person name="Haridas S."/>
            <person name="Albert R."/>
            <person name="Binder M."/>
            <person name="Bloem J."/>
            <person name="Labutti K."/>
            <person name="Salamov A."/>
            <person name="Andreopoulos B."/>
            <person name="Baker S."/>
            <person name="Barry K."/>
            <person name="Bills G."/>
            <person name="Bluhm B."/>
            <person name="Cannon C."/>
            <person name="Castanera R."/>
            <person name="Culley D."/>
            <person name="Daum C."/>
            <person name="Ezra D."/>
            <person name="Gonzalez J."/>
            <person name="Henrissat B."/>
            <person name="Kuo A."/>
            <person name="Liang C."/>
            <person name="Lipzen A."/>
            <person name="Lutzoni F."/>
            <person name="Magnuson J."/>
            <person name="Mondo S."/>
            <person name="Nolan M."/>
            <person name="Ohm R."/>
            <person name="Pangilinan J."/>
            <person name="Park H.-J."/>
            <person name="Ramirez L."/>
            <person name="Alfaro M."/>
            <person name="Sun H."/>
            <person name="Tritt A."/>
            <person name="Yoshinaga Y."/>
            <person name="Zwiers L.-H."/>
            <person name="Turgeon B."/>
            <person name="Goodwin S."/>
            <person name="Spatafora J."/>
            <person name="Crous P."/>
            <person name="Grigoriev I."/>
        </authorList>
    </citation>
    <scope>NUCLEOTIDE SEQUENCE</scope>
    <source>
        <strain evidence="1">CBS 627.86</strain>
    </source>
</reference>